<protein>
    <recommendedName>
        <fullName evidence="1">Reverse transcriptase domain-containing protein</fullName>
    </recommendedName>
</protein>
<dbReference type="InterPro" id="IPR043502">
    <property type="entry name" value="DNA/RNA_pol_sf"/>
</dbReference>
<evidence type="ECO:0000313" key="3">
    <source>
        <dbReference type="Proteomes" id="UP001497480"/>
    </source>
</evidence>
<evidence type="ECO:0000313" key="2">
    <source>
        <dbReference type="EMBL" id="CAL0324041.1"/>
    </source>
</evidence>
<dbReference type="InterPro" id="IPR000477">
    <property type="entry name" value="RT_dom"/>
</dbReference>
<evidence type="ECO:0000259" key="1">
    <source>
        <dbReference type="PROSITE" id="PS50878"/>
    </source>
</evidence>
<dbReference type="PANTHER" id="PTHR31635">
    <property type="entry name" value="REVERSE TRANSCRIPTASE DOMAIN-CONTAINING PROTEIN-RELATED"/>
    <property type="match status" value="1"/>
</dbReference>
<dbReference type="PANTHER" id="PTHR31635:SF196">
    <property type="entry name" value="REVERSE TRANSCRIPTASE DOMAIN-CONTAINING PROTEIN-RELATED"/>
    <property type="match status" value="1"/>
</dbReference>
<proteinExistence type="predicted"/>
<dbReference type="EMBL" id="CAXHTB010000017">
    <property type="protein sequence ID" value="CAL0324041.1"/>
    <property type="molecule type" value="Genomic_DNA"/>
</dbReference>
<dbReference type="CDD" id="cd01650">
    <property type="entry name" value="RT_nLTR_like"/>
    <property type="match status" value="1"/>
</dbReference>
<reference evidence="2 3" key="1">
    <citation type="submission" date="2024-03" db="EMBL/GenBank/DDBJ databases">
        <authorList>
            <person name="Martinez-Hernandez J."/>
        </authorList>
    </citation>
    <scope>NUCLEOTIDE SEQUENCE [LARGE SCALE GENOMIC DNA]</scope>
</reference>
<keyword evidence="3" id="KW-1185">Reference proteome</keyword>
<dbReference type="Proteomes" id="UP001497480">
    <property type="component" value="Unassembled WGS sequence"/>
</dbReference>
<sequence length="400" mass="44745">MLYSIPSSLDIKNAVFALNSEGASGPDGFGGCFYQEFWDVVGCDVCNSVSQIFRHGWILPNMNSNSIALIPKFPAADRIEDFRPIALANFQFKIITKVIADRLAIIAPKIISTQQRGFIKGRQIHDCICIASEAVNLLDHKTFGGNLALKLDVRRVFDTIDWKFLLSTLQAFGFSDSFRNWIEAILKSAKLSVNVNGGHVGFFACKRGVRQGDPLSPLLFCIAEDVLSRGISMLTQNGNLYAFVGPRIHVPSHVFYADDIMIFCKGLKKDIQSLKTLFSDYASASGQTLNLSQCKFYTSSSSHRTIANLISWLGFSAGQLPFTYLGVPLFRGKPRKIHLQPIADKIISKLKTWKGSYFSIMGRVQLVKSIIHSMMIYSFHVYSWPISLLKRLDTCIRNFV</sequence>
<name>A0AAV1XR37_LUPLU</name>
<dbReference type="Pfam" id="PF00078">
    <property type="entry name" value="RVT_1"/>
    <property type="match status" value="1"/>
</dbReference>
<dbReference type="AlphaFoldDB" id="A0AAV1XR37"/>
<organism evidence="2 3">
    <name type="scientific">Lupinus luteus</name>
    <name type="common">European yellow lupine</name>
    <dbReference type="NCBI Taxonomy" id="3873"/>
    <lineage>
        <taxon>Eukaryota</taxon>
        <taxon>Viridiplantae</taxon>
        <taxon>Streptophyta</taxon>
        <taxon>Embryophyta</taxon>
        <taxon>Tracheophyta</taxon>
        <taxon>Spermatophyta</taxon>
        <taxon>Magnoliopsida</taxon>
        <taxon>eudicotyledons</taxon>
        <taxon>Gunneridae</taxon>
        <taxon>Pentapetalae</taxon>
        <taxon>rosids</taxon>
        <taxon>fabids</taxon>
        <taxon>Fabales</taxon>
        <taxon>Fabaceae</taxon>
        <taxon>Papilionoideae</taxon>
        <taxon>50 kb inversion clade</taxon>
        <taxon>genistoids sensu lato</taxon>
        <taxon>core genistoids</taxon>
        <taxon>Genisteae</taxon>
        <taxon>Lupinus</taxon>
    </lineage>
</organism>
<comment type="caution">
    <text evidence="2">The sequence shown here is derived from an EMBL/GenBank/DDBJ whole genome shotgun (WGS) entry which is preliminary data.</text>
</comment>
<feature type="domain" description="Reverse transcriptase" evidence="1">
    <location>
        <begin position="51"/>
        <end position="317"/>
    </location>
</feature>
<dbReference type="PROSITE" id="PS50878">
    <property type="entry name" value="RT_POL"/>
    <property type="match status" value="1"/>
</dbReference>
<gene>
    <name evidence="2" type="ORF">LLUT_LOCUS25101</name>
</gene>
<dbReference type="SUPFAM" id="SSF56672">
    <property type="entry name" value="DNA/RNA polymerases"/>
    <property type="match status" value="1"/>
</dbReference>
<accession>A0AAV1XR37</accession>